<dbReference type="RefSeq" id="XP_007335753.1">
    <property type="nucleotide sequence ID" value="XM_007335691.1"/>
</dbReference>
<protein>
    <submittedName>
        <fullName evidence="1">Uncharacterized protein</fullName>
    </submittedName>
</protein>
<dbReference type="KEGG" id="abp:AGABI1DRAFT18223"/>
<dbReference type="GeneID" id="18828814"/>
<dbReference type="RefSeq" id="XP_007335739.1">
    <property type="nucleotide sequence ID" value="XM_007335677.1"/>
</dbReference>
<dbReference type="EMBL" id="JH972345">
    <property type="protein sequence ID" value="EKM73621.1"/>
    <property type="molecule type" value="Genomic_DNA"/>
</dbReference>
<evidence type="ECO:0000313" key="3">
    <source>
        <dbReference type="Proteomes" id="UP000008493"/>
    </source>
</evidence>
<reference evidence="3" key="1">
    <citation type="journal article" date="2012" name="Proc. Natl. Acad. Sci. U.S.A.">
        <title>Genome sequence of the button mushroom Agaricus bisporus reveals mechanisms governing adaptation to a humic-rich ecological niche.</title>
        <authorList>
            <person name="Morin E."/>
            <person name="Kohler A."/>
            <person name="Baker A.R."/>
            <person name="Foulongne-Oriol M."/>
            <person name="Lombard V."/>
            <person name="Nagy L.G."/>
            <person name="Ohm R.A."/>
            <person name="Patyshakuliyeva A."/>
            <person name="Brun A."/>
            <person name="Aerts A.L."/>
            <person name="Bailey A.M."/>
            <person name="Billette C."/>
            <person name="Coutinho P.M."/>
            <person name="Deakin G."/>
            <person name="Doddapaneni H."/>
            <person name="Floudas D."/>
            <person name="Grimwood J."/>
            <person name="Hilden K."/>
            <person name="Kuees U."/>
            <person name="LaButti K.M."/>
            <person name="Lapidus A."/>
            <person name="Lindquist E.A."/>
            <person name="Lucas S.M."/>
            <person name="Murat C."/>
            <person name="Riley R.W."/>
            <person name="Salamov A.A."/>
            <person name="Schmutz J."/>
            <person name="Subramanian V."/>
            <person name="Woesten H.A.B."/>
            <person name="Xu J."/>
            <person name="Eastwood D.C."/>
            <person name="Foster G.D."/>
            <person name="Sonnenberg A.S."/>
            <person name="Cullen D."/>
            <person name="de Vries R.P."/>
            <person name="Lundell T."/>
            <person name="Hibbett D.S."/>
            <person name="Henrissat B."/>
            <person name="Burton K.S."/>
            <person name="Kerrigan R.W."/>
            <person name="Challen M.P."/>
            <person name="Grigoriev I.V."/>
            <person name="Martin F."/>
        </authorList>
    </citation>
    <scope>NUCLEOTIDE SEQUENCE [LARGE SCALE GENOMIC DNA]</scope>
    <source>
        <strain evidence="3">JB137-S8 / ATCC MYA-4627 / FGSC 10392</strain>
    </source>
</reference>
<reference evidence="1" key="2">
    <citation type="submission" date="2012-08" db="EMBL/GenBank/DDBJ databases">
        <title>The genome sequence of the button mushroom Agaricus bisporus reveals mechanisms governing adaptation to a humic-rich ecological niche.</title>
        <authorList>
            <consortium name="DOE Joint Genome Institute"/>
            <person name="Morin E."/>
            <person name="Kohler A."/>
            <person name="Baker A."/>
            <person name="Foulogne-Oriol M."/>
            <person name="Lombard V."/>
            <person name="Nagy L.G."/>
            <person name="Ohm R.A."/>
            <person name="Patyshakuliyeva A."/>
            <person name="Brun A."/>
            <person name="Aerts A.L."/>
            <person name="Bailey A.M."/>
            <person name="Billette C."/>
            <person name="Coutinho P.M."/>
            <person name="Deakin G."/>
            <person name="Doddapaneni H."/>
            <person name="Floudas D."/>
            <person name="Grimwood J."/>
            <person name="Hilden K."/>
            <person name="Kues U."/>
            <person name="LaButti K.M."/>
            <person name="Lapidus A."/>
            <person name="Lindquist E.A."/>
            <person name="Lucas S.M."/>
            <person name="Lundell T."/>
            <person name="Murat C."/>
            <person name="Riley R.W."/>
            <person name="Salamov A.A."/>
            <person name="Schmutz J."/>
            <person name="Subramanian V."/>
            <person name="Wosten H.A.B."/>
            <person name="Xu J."/>
            <person name="Eastwood D.C."/>
            <person name="Foster G.D."/>
            <person name="Sonnenberg A.S.M."/>
            <person name="Cullen D."/>
            <person name="de Vries R.P."/>
            <person name="Hibbett D.S."/>
            <person name="Henrissat B."/>
            <person name="Burton K.S."/>
            <person name="Kerrigan R.W."/>
            <person name="Challen M.P."/>
            <person name="Grigoriev I.V."/>
            <person name="Martin F."/>
        </authorList>
    </citation>
    <scope>NUCLEOTIDE SEQUENCE</scope>
    <source>
        <strain evidence="1">JB137-s8</strain>
    </source>
</reference>
<name>K5WSW2_AGABU</name>
<dbReference type="InterPro" id="IPR021109">
    <property type="entry name" value="Peptidase_aspartic_dom_sf"/>
</dbReference>
<dbReference type="GeneID" id="18828813"/>
<organism evidence="1 3">
    <name type="scientific">Agaricus bisporus var. burnettii (strain JB137-S8 / ATCC MYA-4627 / FGSC 10392)</name>
    <name type="common">White button mushroom</name>
    <dbReference type="NCBI Taxonomy" id="597362"/>
    <lineage>
        <taxon>Eukaryota</taxon>
        <taxon>Fungi</taxon>
        <taxon>Dikarya</taxon>
        <taxon>Basidiomycota</taxon>
        <taxon>Agaricomycotina</taxon>
        <taxon>Agaricomycetes</taxon>
        <taxon>Agaricomycetidae</taxon>
        <taxon>Agaricales</taxon>
        <taxon>Agaricineae</taxon>
        <taxon>Agaricaceae</taxon>
        <taxon>Agaricus</taxon>
    </lineage>
</organism>
<dbReference type="Proteomes" id="UP000008493">
    <property type="component" value="Unassembled WGS sequence"/>
</dbReference>
<sequence>LERPIPVKNVDGTINASGAVTHRVAANVYYKGHKERVHFEICGLGKNKVILGMPWLQMHNPEIDWEKGEVKMT</sequence>
<dbReference type="OrthoDB" id="128646at2759"/>
<dbReference type="KEGG" id="abp:AGABI1DRAFT18217"/>
<feature type="non-terminal residue" evidence="1">
    <location>
        <position position="1"/>
    </location>
</feature>
<proteinExistence type="predicted"/>
<dbReference type="HOGENOM" id="CLU_000384_32_2_1"/>
<dbReference type="AlphaFoldDB" id="K5WSW2"/>
<feature type="non-terminal residue" evidence="1">
    <location>
        <position position="73"/>
    </location>
</feature>
<evidence type="ECO:0000313" key="2">
    <source>
        <dbReference type="EMBL" id="EKM73621.1"/>
    </source>
</evidence>
<accession>K5WSW2</accession>
<evidence type="ECO:0000313" key="1">
    <source>
        <dbReference type="EMBL" id="EKM73607.1"/>
    </source>
</evidence>
<dbReference type="Gene3D" id="2.40.70.10">
    <property type="entry name" value="Acid Proteases"/>
    <property type="match status" value="1"/>
</dbReference>
<dbReference type="InParanoid" id="K5WSW2"/>
<gene>
    <name evidence="2" type="ORF">AGABI1DRAFT_18217</name>
    <name evidence="1" type="ORF">AGABI1DRAFT_18223</name>
</gene>
<keyword evidence="3" id="KW-1185">Reference proteome</keyword>
<dbReference type="EMBL" id="JH972366">
    <property type="protein sequence ID" value="EKM73607.1"/>
    <property type="molecule type" value="Genomic_DNA"/>
</dbReference>